<dbReference type="OrthoDB" id="9802617at2"/>
<dbReference type="InterPro" id="IPR047863">
    <property type="entry name" value="Ribosomal_uS8_CS"/>
</dbReference>
<dbReference type="InterPro" id="IPR035987">
    <property type="entry name" value="Ribosomal_uS8_sf"/>
</dbReference>
<evidence type="ECO:0000256" key="9">
    <source>
        <dbReference type="RuleBase" id="RU003660"/>
    </source>
</evidence>
<evidence type="ECO:0000256" key="4">
    <source>
        <dbReference type="ARBA" id="ARBA00022980"/>
    </source>
</evidence>
<reference evidence="10 11" key="1">
    <citation type="submission" date="2019-03" db="EMBL/GenBank/DDBJ databases">
        <title>Draft genome sequences of novel Actinobacteria.</title>
        <authorList>
            <person name="Sahin N."/>
            <person name="Ay H."/>
            <person name="Saygin H."/>
        </authorList>
    </citation>
    <scope>NUCLEOTIDE SEQUENCE [LARGE SCALE GENOMIC DNA]</scope>
    <source>
        <strain evidence="10 11">JCM 30547</strain>
    </source>
</reference>
<protein>
    <recommendedName>
        <fullName evidence="6 8">Small ribosomal subunit protein uS8</fullName>
    </recommendedName>
</protein>
<dbReference type="Gene3D" id="3.30.1490.10">
    <property type="match status" value="1"/>
</dbReference>
<evidence type="ECO:0000256" key="1">
    <source>
        <dbReference type="ARBA" id="ARBA00006471"/>
    </source>
</evidence>
<dbReference type="Proteomes" id="UP000295075">
    <property type="component" value="Unassembled WGS sequence"/>
</dbReference>
<dbReference type="InterPro" id="IPR000630">
    <property type="entry name" value="Ribosomal_uS8"/>
</dbReference>
<dbReference type="PROSITE" id="PS00053">
    <property type="entry name" value="RIBOSOMAL_S8"/>
    <property type="match status" value="1"/>
</dbReference>
<keyword evidence="11" id="KW-1185">Reference proteome</keyword>
<organism evidence="10 11">
    <name type="scientific">Kribbella albertanoniae</name>
    <dbReference type="NCBI Taxonomy" id="1266829"/>
    <lineage>
        <taxon>Bacteria</taxon>
        <taxon>Bacillati</taxon>
        <taxon>Actinomycetota</taxon>
        <taxon>Actinomycetes</taxon>
        <taxon>Propionibacteriales</taxon>
        <taxon>Kribbellaceae</taxon>
        <taxon>Kribbella</taxon>
    </lineage>
</organism>
<dbReference type="FunFam" id="3.30.1370.30:FF:000002">
    <property type="entry name" value="30S ribosomal protein S8"/>
    <property type="match status" value="1"/>
</dbReference>
<dbReference type="Gene3D" id="3.30.1370.30">
    <property type="match status" value="1"/>
</dbReference>
<keyword evidence="5 8" id="KW-0687">Ribonucleoprotein</keyword>
<sequence>MTMTDPIADMLTRLRNANQAYHESTSMPYSKIKQGIADILQQEGYISSYKVEEPKEGAVGKTLIVDLKFGPTRERSIAGVRRISKPGLRVYAKSTNLPKVLGGLGVAIISTSQGLLTDRQAKHKGVGGEVLAYVW</sequence>
<keyword evidence="3 8" id="KW-0694">RNA-binding</keyword>
<evidence type="ECO:0000313" key="11">
    <source>
        <dbReference type="Proteomes" id="UP000295075"/>
    </source>
</evidence>
<dbReference type="Pfam" id="PF00410">
    <property type="entry name" value="Ribosomal_S8"/>
    <property type="match status" value="1"/>
</dbReference>
<evidence type="ECO:0000256" key="8">
    <source>
        <dbReference type="HAMAP-Rule" id="MF_01302"/>
    </source>
</evidence>
<evidence type="ECO:0000256" key="7">
    <source>
        <dbReference type="ARBA" id="ARBA00046740"/>
    </source>
</evidence>
<evidence type="ECO:0000313" key="10">
    <source>
        <dbReference type="EMBL" id="TDC33829.1"/>
    </source>
</evidence>
<dbReference type="RefSeq" id="WP_132402631.1">
    <property type="nucleotide sequence ID" value="NZ_SMKA01000011.1"/>
</dbReference>
<keyword evidence="2 8" id="KW-0699">rRNA-binding</keyword>
<comment type="similarity">
    <text evidence="1 8 9">Belongs to the universal ribosomal protein uS8 family.</text>
</comment>
<evidence type="ECO:0000256" key="2">
    <source>
        <dbReference type="ARBA" id="ARBA00022730"/>
    </source>
</evidence>
<comment type="caution">
    <text evidence="10">The sequence shown here is derived from an EMBL/GenBank/DDBJ whole genome shotgun (WGS) entry which is preliminary data.</text>
</comment>
<keyword evidence="4 8" id="KW-0689">Ribosomal protein</keyword>
<dbReference type="GO" id="GO:1990904">
    <property type="term" value="C:ribonucleoprotein complex"/>
    <property type="evidence" value="ECO:0007669"/>
    <property type="project" value="UniProtKB-KW"/>
</dbReference>
<comment type="subunit">
    <text evidence="7 8">Part of the 30S ribosomal subunit. Contacts proteins S5 and S12.</text>
</comment>
<gene>
    <name evidence="8" type="primary">rpsH</name>
    <name evidence="10" type="ORF">E1261_05130</name>
</gene>
<dbReference type="SUPFAM" id="SSF56047">
    <property type="entry name" value="Ribosomal protein S8"/>
    <property type="match status" value="1"/>
</dbReference>
<accession>A0A4R4QF23</accession>
<dbReference type="EMBL" id="SMKA01000011">
    <property type="protein sequence ID" value="TDC33829.1"/>
    <property type="molecule type" value="Genomic_DNA"/>
</dbReference>
<evidence type="ECO:0000256" key="3">
    <source>
        <dbReference type="ARBA" id="ARBA00022884"/>
    </source>
</evidence>
<evidence type="ECO:0000256" key="6">
    <source>
        <dbReference type="ARBA" id="ARBA00035258"/>
    </source>
</evidence>
<dbReference type="NCBIfam" id="NF001109">
    <property type="entry name" value="PRK00136.1"/>
    <property type="match status" value="1"/>
</dbReference>
<dbReference type="GO" id="GO:0006412">
    <property type="term" value="P:translation"/>
    <property type="evidence" value="ECO:0007669"/>
    <property type="project" value="UniProtKB-UniRule"/>
</dbReference>
<dbReference type="GO" id="GO:0005840">
    <property type="term" value="C:ribosome"/>
    <property type="evidence" value="ECO:0007669"/>
    <property type="project" value="UniProtKB-KW"/>
</dbReference>
<evidence type="ECO:0000256" key="5">
    <source>
        <dbReference type="ARBA" id="ARBA00023274"/>
    </source>
</evidence>
<dbReference type="GO" id="GO:0005737">
    <property type="term" value="C:cytoplasm"/>
    <property type="evidence" value="ECO:0007669"/>
    <property type="project" value="UniProtKB-ARBA"/>
</dbReference>
<comment type="function">
    <text evidence="8">One of the primary rRNA binding proteins, it binds directly to 16S rRNA central domain where it helps coordinate assembly of the platform of the 30S subunit.</text>
</comment>
<dbReference type="AlphaFoldDB" id="A0A4R4QF23"/>
<dbReference type="FunFam" id="3.30.1490.10:FF:000001">
    <property type="entry name" value="30S ribosomal protein S8"/>
    <property type="match status" value="1"/>
</dbReference>
<dbReference type="GO" id="GO:0003735">
    <property type="term" value="F:structural constituent of ribosome"/>
    <property type="evidence" value="ECO:0007669"/>
    <property type="project" value="InterPro"/>
</dbReference>
<proteinExistence type="inferred from homology"/>
<dbReference type="GO" id="GO:0019843">
    <property type="term" value="F:rRNA binding"/>
    <property type="evidence" value="ECO:0007669"/>
    <property type="project" value="UniProtKB-UniRule"/>
</dbReference>
<name>A0A4R4QF23_9ACTN</name>
<dbReference type="HAMAP" id="MF_01302_B">
    <property type="entry name" value="Ribosomal_uS8_B"/>
    <property type="match status" value="1"/>
</dbReference>
<dbReference type="PANTHER" id="PTHR11758">
    <property type="entry name" value="40S RIBOSOMAL PROTEIN S15A"/>
    <property type="match status" value="1"/>
</dbReference>